<accession>A0AAI9ZEI0</accession>
<reference evidence="3" key="1">
    <citation type="submission" date="2021-06" db="EMBL/GenBank/DDBJ databases">
        <title>Comparative genomics, transcriptomics and evolutionary studies reveal genomic signatures of adaptation to plant cell wall in hemibiotrophic fungi.</title>
        <authorList>
            <consortium name="DOE Joint Genome Institute"/>
            <person name="Baroncelli R."/>
            <person name="Diaz J.F."/>
            <person name="Benocci T."/>
            <person name="Peng M."/>
            <person name="Battaglia E."/>
            <person name="Haridas S."/>
            <person name="Andreopoulos W."/>
            <person name="Labutti K."/>
            <person name="Pangilinan J."/>
            <person name="Floch G.L."/>
            <person name="Makela M.R."/>
            <person name="Henrissat B."/>
            <person name="Grigoriev I.V."/>
            <person name="Crouch J.A."/>
            <person name="De Vries R.P."/>
            <person name="Sukno S.A."/>
            <person name="Thon M.R."/>
        </authorList>
    </citation>
    <scope>NUCLEOTIDE SEQUENCE</scope>
    <source>
        <strain evidence="3">CBS 102054</strain>
    </source>
</reference>
<organism evidence="3 4">
    <name type="scientific">Colletotrichum phormii</name>
    <dbReference type="NCBI Taxonomy" id="359342"/>
    <lineage>
        <taxon>Eukaryota</taxon>
        <taxon>Fungi</taxon>
        <taxon>Dikarya</taxon>
        <taxon>Ascomycota</taxon>
        <taxon>Pezizomycotina</taxon>
        <taxon>Sordariomycetes</taxon>
        <taxon>Hypocreomycetidae</taxon>
        <taxon>Glomerellales</taxon>
        <taxon>Glomerellaceae</taxon>
        <taxon>Colletotrichum</taxon>
        <taxon>Colletotrichum acutatum species complex</taxon>
    </lineage>
</organism>
<evidence type="ECO:0000256" key="1">
    <source>
        <dbReference type="SAM" id="MobiDB-lite"/>
    </source>
</evidence>
<keyword evidence="2" id="KW-0732">Signal</keyword>
<dbReference type="AlphaFoldDB" id="A0AAI9ZEI0"/>
<protein>
    <submittedName>
        <fullName evidence="3">Uncharacterized protein</fullName>
    </submittedName>
</protein>
<dbReference type="RefSeq" id="XP_060439069.1">
    <property type="nucleotide sequence ID" value="XM_060595653.1"/>
</dbReference>
<evidence type="ECO:0000256" key="2">
    <source>
        <dbReference type="SAM" id="SignalP"/>
    </source>
</evidence>
<evidence type="ECO:0000313" key="4">
    <source>
        <dbReference type="Proteomes" id="UP001243989"/>
    </source>
</evidence>
<comment type="caution">
    <text evidence="3">The sequence shown here is derived from an EMBL/GenBank/DDBJ whole genome shotgun (WGS) entry which is preliminary data.</text>
</comment>
<keyword evidence="4" id="KW-1185">Reference proteome</keyword>
<feature type="region of interest" description="Disordered" evidence="1">
    <location>
        <begin position="103"/>
        <end position="122"/>
    </location>
</feature>
<gene>
    <name evidence="3" type="ORF">BDP81DRAFT_505890</name>
</gene>
<feature type="chain" id="PRO_5042542035" evidence="2">
    <location>
        <begin position="34"/>
        <end position="492"/>
    </location>
</feature>
<feature type="signal peptide" evidence="2">
    <location>
        <begin position="1"/>
        <end position="33"/>
    </location>
</feature>
<dbReference type="Proteomes" id="UP001243989">
    <property type="component" value="Unassembled WGS sequence"/>
</dbReference>
<evidence type="ECO:0000313" key="3">
    <source>
        <dbReference type="EMBL" id="KAK1623074.1"/>
    </source>
</evidence>
<proteinExistence type="predicted"/>
<sequence>MVALGLAFASPKGKGVMIGIFLLIFLFLLGVDGAPAENGRVIPLEYDWDPANPPLWTMRPEDRERYLENEIFNIGKRDNNIGNFSSITPLNYTWDPENPPLWTIRPEDRDDPSHANTKASSEHTNAAFVEPCSDKTKPATLYYEYKAQDCPPKNHFLPFKQGKMRFDTCSGWDSGGLLRYKDDGCTSFCQQRTTFEWAQEVPFPSSDCHAPIQCGMTDSESVGSGWSVGANTKLQFLKAFKVGISGGWSHNYGQAKGKKWDIKLEAGECGYFTFVPVKKVVCGGMTTASRVPGTSMWDWYGCTSLNLMPTNFKSCDNQMWMIEGEKMEGAYTGKMVPDGVIIFVYTDCRTRIPMPMEKQDPVYRAPGVALAHSVIDSIQQGWVWNSCYFWNMKVPGKRALYIRGSNFKAGVIGLGGENLFKLVHACAEGDVSSYEFDWYYNGKPDDSPKEKGPVWMLQADVPDTIRPGCIGEGLMDMGAVTQDQCVGDKFKN</sequence>
<dbReference type="GeneID" id="85480515"/>
<name>A0AAI9ZEI0_9PEZI</name>
<dbReference type="EMBL" id="JAHMHQ010000031">
    <property type="protein sequence ID" value="KAK1623074.1"/>
    <property type="molecule type" value="Genomic_DNA"/>
</dbReference>